<protein>
    <submittedName>
        <fullName evidence="1">Uncharacterized protein</fullName>
    </submittedName>
</protein>
<organism evidence="1 2">
    <name type="scientific">Candidatus Accumulibacter phosphatis</name>
    <dbReference type="NCBI Taxonomy" id="327160"/>
    <lineage>
        <taxon>Bacteria</taxon>
        <taxon>Pseudomonadati</taxon>
        <taxon>Pseudomonadota</taxon>
        <taxon>Betaproteobacteria</taxon>
        <taxon>Candidatus Accumulibacter</taxon>
    </lineage>
</organism>
<name>A0A5S4EIK0_9PROT</name>
<dbReference type="Proteomes" id="UP000306324">
    <property type="component" value="Unassembled WGS sequence"/>
</dbReference>
<proteinExistence type="predicted"/>
<evidence type="ECO:0000313" key="2">
    <source>
        <dbReference type="Proteomes" id="UP000306324"/>
    </source>
</evidence>
<evidence type="ECO:0000313" key="1">
    <source>
        <dbReference type="EMBL" id="TMQ75146.1"/>
    </source>
</evidence>
<accession>A0A5S4EIK0</accession>
<gene>
    <name evidence="1" type="ORF">ACCUM_1923</name>
</gene>
<sequence>MSIPNGGKRKAMDECLKNNKIFSSESVFEAAWSVASIDGRLAMVNKEKYKAKKYKAN</sequence>
<keyword evidence="2" id="KW-1185">Reference proteome</keyword>
<dbReference type="EMBL" id="SWAD01000116">
    <property type="protein sequence ID" value="TMQ75146.1"/>
    <property type="molecule type" value="Genomic_DNA"/>
</dbReference>
<reference evidence="1 2" key="1">
    <citation type="submission" date="2019-04" db="EMBL/GenBank/DDBJ databases">
        <title>A novel phosphate-accumulating bacterium identified in bioreactor for phosphate removal from wastewater.</title>
        <authorList>
            <person name="Kotlyarov R.Y."/>
            <person name="Beletsky A.V."/>
            <person name="Kallistova A.Y."/>
            <person name="Dorofeev A.G."/>
            <person name="Nikolaev Y.Y."/>
            <person name="Pimenov N.V."/>
            <person name="Ravin N.V."/>
            <person name="Mardanov A.V."/>
        </authorList>
    </citation>
    <scope>NUCLEOTIDE SEQUENCE [LARGE SCALE GENOMIC DNA]</scope>
    <source>
        <strain evidence="1 2">Bin19</strain>
    </source>
</reference>
<comment type="caution">
    <text evidence="1">The sequence shown here is derived from an EMBL/GenBank/DDBJ whole genome shotgun (WGS) entry which is preliminary data.</text>
</comment>
<dbReference type="AlphaFoldDB" id="A0A5S4EIK0"/>